<feature type="region of interest" description="Disordered" evidence="6">
    <location>
        <begin position="1"/>
        <end position="25"/>
    </location>
</feature>
<dbReference type="Pfam" id="PF13356">
    <property type="entry name" value="Arm-DNA-bind_3"/>
    <property type="match status" value="1"/>
</dbReference>
<dbReference type="InterPro" id="IPR013762">
    <property type="entry name" value="Integrase-like_cat_sf"/>
</dbReference>
<evidence type="ECO:0000259" key="7">
    <source>
        <dbReference type="PROSITE" id="PS51898"/>
    </source>
</evidence>
<dbReference type="InterPro" id="IPR011010">
    <property type="entry name" value="DNA_brk_join_enz"/>
</dbReference>
<evidence type="ECO:0000313" key="10">
    <source>
        <dbReference type="Proteomes" id="UP000664303"/>
    </source>
</evidence>
<evidence type="ECO:0000256" key="4">
    <source>
        <dbReference type="ARBA" id="ARBA00023172"/>
    </source>
</evidence>
<evidence type="ECO:0000256" key="5">
    <source>
        <dbReference type="PROSITE-ProRule" id="PRU01248"/>
    </source>
</evidence>
<dbReference type="Gene3D" id="1.10.150.130">
    <property type="match status" value="1"/>
</dbReference>
<accession>A0A939IJK5</accession>
<dbReference type="InterPro" id="IPR050808">
    <property type="entry name" value="Phage_Integrase"/>
</dbReference>
<dbReference type="Proteomes" id="UP000664303">
    <property type="component" value="Unassembled WGS sequence"/>
</dbReference>
<dbReference type="EMBL" id="JAFKCZ010000009">
    <property type="protein sequence ID" value="MBN7797759.1"/>
    <property type="molecule type" value="Genomic_DNA"/>
</dbReference>
<dbReference type="InterPro" id="IPR038488">
    <property type="entry name" value="Integrase_DNA-bd_sf"/>
</dbReference>
<dbReference type="InterPro" id="IPR010998">
    <property type="entry name" value="Integrase_recombinase_N"/>
</dbReference>
<comment type="similarity">
    <text evidence="1">Belongs to the 'phage' integrase family.</text>
</comment>
<sequence>MAKLTKSSIDRLPLPPRKPDGTAQQAIHRDDALPGFGLRIGSGGAKTFFVEKRVNGRVKRISIGRYGHLTPTQARLKAQELLGSIAMGNDPAAEKRAKLAKSVTLEEAFEDYLATHRHLKPGTVHNYRKCIDGCLSTWKTRRLVDISKDMVEAKHRELGATAPARANNAMRVLRAVFNHAIAKYEDESGRPTLHFNPVDRLGKVRAWNPVKRRQTLIKPHQLAAWFDATLTLNEETTRDFFHFLLFTGLRKTEAATLEWSDIDFADKTITIADTKNRDPHVLPFSSMLQDLLERRRANGGAAWVFESPKFPGTPLKEPRSATAKVAKEWGYPFTPHDLRRTFITVAEGLDIPHYALKRLLNHRDTNDVTAGYIVSNVERLRAPMQKIADFLIQHIGPERLASEVAALPATPTREEPDGAALPTFTLVEDE</sequence>
<dbReference type="Gene3D" id="1.10.443.10">
    <property type="entry name" value="Intergrase catalytic core"/>
    <property type="match status" value="1"/>
</dbReference>
<dbReference type="PANTHER" id="PTHR30629:SF2">
    <property type="entry name" value="PROPHAGE INTEGRASE INTS-RELATED"/>
    <property type="match status" value="1"/>
</dbReference>
<dbReference type="Pfam" id="PF00589">
    <property type="entry name" value="Phage_integrase"/>
    <property type="match status" value="1"/>
</dbReference>
<dbReference type="InterPro" id="IPR002104">
    <property type="entry name" value="Integrase_catalytic"/>
</dbReference>
<organism evidence="9 10">
    <name type="scientific">Parahaliea mediterranea</name>
    <dbReference type="NCBI Taxonomy" id="651086"/>
    <lineage>
        <taxon>Bacteria</taxon>
        <taxon>Pseudomonadati</taxon>
        <taxon>Pseudomonadota</taxon>
        <taxon>Gammaproteobacteria</taxon>
        <taxon>Cellvibrionales</taxon>
        <taxon>Halieaceae</taxon>
        <taxon>Parahaliea</taxon>
    </lineage>
</organism>
<dbReference type="SUPFAM" id="SSF56349">
    <property type="entry name" value="DNA breaking-rejoining enzymes"/>
    <property type="match status" value="1"/>
</dbReference>
<name>A0A939IJK5_9GAMM</name>
<dbReference type="InterPro" id="IPR025166">
    <property type="entry name" value="Integrase_DNA_bind_dom"/>
</dbReference>
<keyword evidence="10" id="KW-1185">Reference proteome</keyword>
<keyword evidence="2" id="KW-0229">DNA integration</keyword>
<feature type="domain" description="Core-binding (CB)" evidence="8">
    <location>
        <begin position="103"/>
        <end position="181"/>
    </location>
</feature>
<dbReference type="PROSITE" id="PS51898">
    <property type="entry name" value="TYR_RECOMBINASE"/>
    <property type="match status" value="1"/>
</dbReference>
<evidence type="ECO:0000256" key="2">
    <source>
        <dbReference type="ARBA" id="ARBA00022908"/>
    </source>
</evidence>
<comment type="caution">
    <text evidence="9">The sequence shown here is derived from an EMBL/GenBank/DDBJ whole genome shotgun (WGS) entry which is preliminary data.</text>
</comment>
<keyword evidence="3 5" id="KW-0238">DNA-binding</keyword>
<dbReference type="GO" id="GO:0015074">
    <property type="term" value="P:DNA integration"/>
    <property type="evidence" value="ECO:0007669"/>
    <property type="project" value="UniProtKB-KW"/>
</dbReference>
<dbReference type="InterPro" id="IPR044068">
    <property type="entry name" value="CB"/>
</dbReference>
<feature type="domain" description="Tyr recombinase" evidence="7">
    <location>
        <begin position="211"/>
        <end position="385"/>
    </location>
</feature>
<dbReference type="GO" id="GO:0003677">
    <property type="term" value="F:DNA binding"/>
    <property type="evidence" value="ECO:0007669"/>
    <property type="project" value="UniProtKB-UniRule"/>
</dbReference>
<reference evidence="9" key="1">
    <citation type="submission" date="2021-02" db="EMBL/GenBank/DDBJ databases">
        <title>PHA producing bacteria isolated from coastal sediment in Guangdong, Shenzhen.</title>
        <authorList>
            <person name="Zheng W."/>
            <person name="Yu S."/>
            <person name="Huang Y."/>
        </authorList>
    </citation>
    <scope>NUCLEOTIDE SEQUENCE</scope>
    <source>
        <strain evidence="9">TN14-10</strain>
    </source>
</reference>
<evidence type="ECO:0000256" key="1">
    <source>
        <dbReference type="ARBA" id="ARBA00008857"/>
    </source>
</evidence>
<proteinExistence type="inferred from homology"/>
<dbReference type="PROSITE" id="PS51900">
    <property type="entry name" value="CB"/>
    <property type="match status" value="1"/>
</dbReference>
<evidence type="ECO:0000256" key="3">
    <source>
        <dbReference type="ARBA" id="ARBA00023125"/>
    </source>
</evidence>
<dbReference type="Gene3D" id="3.30.160.390">
    <property type="entry name" value="Integrase, DNA-binding domain"/>
    <property type="match status" value="1"/>
</dbReference>
<dbReference type="PANTHER" id="PTHR30629">
    <property type="entry name" value="PROPHAGE INTEGRASE"/>
    <property type="match status" value="1"/>
</dbReference>
<protein>
    <submittedName>
        <fullName evidence="9">Tyrosine-type recombinase/integrase</fullName>
    </submittedName>
</protein>
<keyword evidence="4" id="KW-0233">DNA recombination</keyword>
<feature type="region of interest" description="Disordered" evidence="6">
    <location>
        <begin position="410"/>
        <end position="430"/>
    </location>
</feature>
<dbReference type="AlphaFoldDB" id="A0A939IJK5"/>
<dbReference type="RefSeq" id="WP_206561203.1">
    <property type="nucleotide sequence ID" value="NZ_JAFKCZ010000009.1"/>
</dbReference>
<evidence type="ECO:0000256" key="6">
    <source>
        <dbReference type="SAM" id="MobiDB-lite"/>
    </source>
</evidence>
<evidence type="ECO:0000313" key="9">
    <source>
        <dbReference type="EMBL" id="MBN7797759.1"/>
    </source>
</evidence>
<dbReference type="GO" id="GO:0006310">
    <property type="term" value="P:DNA recombination"/>
    <property type="evidence" value="ECO:0007669"/>
    <property type="project" value="UniProtKB-KW"/>
</dbReference>
<evidence type="ECO:0000259" key="8">
    <source>
        <dbReference type="PROSITE" id="PS51900"/>
    </source>
</evidence>
<gene>
    <name evidence="9" type="ORF">JYP50_14205</name>
</gene>